<sequence length="239" mass="27479">MKNQKRKWIERLAVSIVRALNVSGVPQTITVLYSRLWLRPGTPWTISALAEATSLDRATVREHLRNFPADHITRTDEGYVLTPSGEHAAYRLTVRFYRALPDQDRAALKRFFSTKYAGRSPMRKQAEFFIDLDRATRRHPHSIAYRTVLTAMDLMAPNGTQWSISELVDATGYSYQAVHKVLQILVKDGMAIKSGKTFTATKKGKFKCLSMFFLTVRRADMRMLRLLFEMLVFHDPPLK</sequence>
<proteinExistence type="predicted"/>
<keyword evidence="2" id="KW-1185">Reference proteome</keyword>
<comment type="caution">
    <text evidence="1">The sequence shown here is derived from an EMBL/GenBank/DDBJ whole genome shotgun (WGS) entry which is preliminary data.</text>
</comment>
<dbReference type="SUPFAM" id="SSF46785">
    <property type="entry name" value="Winged helix' DNA-binding domain"/>
    <property type="match status" value="2"/>
</dbReference>
<reference evidence="1 2" key="1">
    <citation type="submission" date="2022-01" db="EMBL/GenBank/DDBJ databases">
        <title>Octadecabacter sp. nov., isolated from a marine alga.</title>
        <authorList>
            <person name="Jin M.S."/>
            <person name="Kim H.M."/>
            <person name="Han D.M."/>
            <person name="Jung J.J."/>
            <person name="Jeon C.O."/>
        </authorList>
    </citation>
    <scope>NUCLEOTIDE SEQUENCE [LARGE SCALE GENOMIC DNA]</scope>
    <source>
        <strain evidence="1 2">G9-8</strain>
    </source>
</reference>
<protein>
    <recommendedName>
        <fullName evidence="3">MarR family transcriptional regulator</fullName>
    </recommendedName>
</protein>
<dbReference type="InterPro" id="IPR036390">
    <property type="entry name" value="WH_DNA-bd_sf"/>
</dbReference>
<gene>
    <name evidence="1" type="ORF">L0664_06130</name>
</gene>
<dbReference type="Proteomes" id="UP001200557">
    <property type="component" value="Unassembled WGS sequence"/>
</dbReference>
<name>A0ABS9CV42_9RHOB</name>
<evidence type="ECO:0008006" key="3">
    <source>
        <dbReference type="Google" id="ProtNLM"/>
    </source>
</evidence>
<dbReference type="EMBL" id="JAKGAQ010000001">
    <property type="protein sequence ID" value="MCF2870637.1"/>
    <property type="molecule type" value="Genomic_DNA"/>
</dbReference>
<accession>A0ABS9CV42</accession>
<evidence type="ECO:0000313" key="2">
    <source>
        <dbReference type="Proteomes" id="UP001200557"/>
    </source>
</evidence>
<dbReference type="RefSeq" id="WP_235224734.1">
    <property type="nucleotide sequence ID" value="NZ_JAKGAQ010000001.1"/>
</dbReference>
<organism evidence="1 2">
    <name type="scientific">Octadecabacter dasysiphoniae</name>
    <dbReference type="NCBI Taxonomy" id="2909341"/>
    <lineage>
        <taxon>Bacteria</taxon>
        <taxon>Pseudomonadati</taxon>
        <taxon>Pseudomonadota</taxon>
        <taxon>Alphaproteobacteria</taxon>
        <taxon>Rhodobacterales</taxon>
        <taxon>Roseobacteraceae</taxon>
        <taxon>Octadecabacter</taxon>
    </lineage>
</organism>
<evidence type="ECO:0000313" key="1">
    <source>
        <dbReference type="EMBL" id="MCF2870637.1"/>
    </source>
</evidence>